<proteinExistence type="predicted"/>
<sequence>MQALILILVTIMVSSIVIGILYHVNYKKIITMDRLKSYVEEDADQFFPPELNQPLKDRMFKPIAESITNVFKNFIPQEKKLIYEKQLMHAGYPNGLTVEGFIAFKFISVVIALLIGVIIGGIFAIALLLLIGIYLPSMYLRSKEKERKKEILKSLPDNLDLLSVSVEAGLGFDGAMQKVVEKTSGPLKKEFEKVLQEINIGKPRREALRDMANRVEVDDVSTFIGSIIQADQLGVSIGNVLKLQADQVRNNRRMRAEEAAQKAPIKILIPLVLFIFPTILIVLLGPAVIQLIETL</sequence>
<dbReference type="Pfam" id="PF00482">
    <property type="entry name" value="T2SSF"/>
    <property type="match status" value="1"/>
</dbReference>
<feature type="transmembrane region" description="Helical" evidence="6">
    <location>
        <begin position="5"/>
        <end position="24"/>
    </location>
</feature>
<evidence type="ECO:0000256" key="1">
    <source>
        <dbReference type="ARBA" id="ARBA00004651"/>
    </source>
</evidence>
<feature type="transmembrane region" description="Helical" evidence="6">
    <location>
        <begin position="102"/>
        <end position="135"/>
    </location>
</feature>
<dbReference type="PANTHER" id="PTHR35007">
    <property type="entry name" value="INTEGRAL MEMBRANE PROTEIN-RELATED"/>
    <property type="match status" value="1"/>
</dbReference>
<keyword evidence="4 6" id="KW-1133">Transmembrane helix</keyword>
<reference evidence="9" key="1">
    <citation type="journal article" date="2019" name="Microbiology">
        <title>Complete Genome Sequence of an Uncultured Bacterium of the Candidate Phylum Bipolaricaulota.</title>
        <authorList>
            <person name="Kadnikov V.V."/>
            <person name="Mardanov A.V."/>
            <person name="Beletsky A.V."/>
            <person name="Frank Y.A."/>
            <person name="Karnachuk O.V."/>
            <person name="Ravin N.V."/>
        </authorList>
    </citation>
    <scope>NUCLEOTIDE SEQUENCE [LARGE SCALE GENOMIC DNA]</scope>
</reference>
<evidence type="ECO:0000256" key="2">
    <source>
        <dbReference type="ARBA" id="ARBA00022475"/>
    </source>
</evidence>
<keyword evidence="9" id="KW-1185">Reference proteome</keyword>
<keyword evidence="2" id="KW-1003">Cell membrane</keyword>
<dbReference type="EMBL" id="CP046457">
    <property type="protein sequence ID" value="QGU00107.1"/>
    <property type="molecule type" value="Genomic_DNA"/>
</dbReference>
<dbReference type="RefSeq" id="WP_156203926.1">
    <property type="nucleotide sequence ID" value="NZ_CP046457.1"/>
</dbReference>
<name>A0A6I6DG72_9FIRM</name>
<dbReference type="AlphaFoldDB" id="A0A6I6DG72"/>
<evidence type="ECO:0000256" key="6">
    <source>
        <dbReference type="SAM" id="Phobius"/>
    </source>
</evidence>
<dbReference type="InterPro" id="IPR018076">
    <property type="entry name" value="T2SS_GspF_dom"/>
</dbReference>
<evidence type="ECO:0000259" key="7">
    <source>
        <dbReference type="Pfam" id="PF00482"/>
    </source>
</evidence>
<dbReference type="Proteomes" id="UP000426444">
    <property type="component" value="Chromosome"/>
</dbReference>
<evidence type="ECO:0000313" key="8">
    <source>
        <dbReference type="EMBL" id="QGU00107.1"/>
    </source>
</evidence>
<dbReference type="OrthoDB" id="9810662at2"/>
<dbReference type="PANTHER" id="PTHR35007:SF2">
    <property type="entry name" value="PILUS ASSEMBLE PROTEIN"/>
    <property type="match status" value="1"/>
</dbReference>
<evidence type="ECO:0000256" key="4">
    <source>
        <dbReference type="ARBA" id="ARBA00022989"/>
    </source>
</evidence>
<feature type="domain" description="Type II secretion system protein GspF" evidence="7">
    <location>
        <begin position="159"/>
        <end position="284"/>
    </location>
</feature>
<dbReference type="GO" id="GO:0005886">
    <property type="term" value="C:plasma membrane"/>
    <property type="evidence" value="ECO:0007669"/>
    <property type="project" value="UniProtKB-SubCell"/>
</dbReference>
<accession>A0A6I6DG72</accession>
<organism evidence="8 9">
    <name type="scientific">Candidatus Syntrophocurvum alkaliphilum</name>
    <dbReference type="NCBI Taxonomy" id="2293317"/>
    <lineage>
        <taxon>Bacteria</taxon>
        <taxon>Bacillati</taxon>
        <taxon>Bacillota</taxon>
        <taxon>Clostridia</taxon>
        <taxon>Eubacteriales</taxon>
        <taxon>Syntrophomonadaceae</taxon>
        <taxon>Candidatus Syntrophocurvum</taxon>
    </lineage>
</organism>
<keyword evidence="5 6" id="KW-0472">Membrane</keyword>
<keyword evidence="3 6" id="KW-0812">Transmembrane</keyword>
<feature type="transmembrane region" description="Helical" evidence="6">
    <location>
        <begin position="267"/>
        <end position="292"/>
    </location>
</feature>
<evidence type="ECO:0000256" key="5">
    <source>
        <dbReference type="ARBA" id="ARBA00023136"/>
    </source>
</evidence>
<comment type="subcellular location">
    <subcellularLocation>
        <location evidence="1">Cell membrane</location>
        <topology evidence="1">Multi-pass membrane protein</topology>
    </subcellularLocation>
</comment>
<gene>
    <name evidence="8" type="ORF">SYNTR_1513</name>
</gene>
<protein>
    <submittedName>
        <fullName evidence="8">Type II/IV secretion system protein TadC, associated with Flp pilus assembly</fullName>
    </submittedName>
</protein>
<evidence type="ECO:0000313" key="9">
    <source>
        <dbReference type="Proteomes" id="UP000426444"/>
    </source>
</evidence>
<dbReference type="KEGG" id="salq:SYNTR_1513"/>
<evidence type="ECO:0000256" key="3">
    <source>
        <dbReference type="ARBA" id="ARBA00022692"/>
    </source>
</evidence>